<proteinExistence type="predicted"/>
<dbReference type="InterPro" id="IPR001296">
    <property type="entry name" value="Glyco_trans_1"/>
</dbReference>
<accession>A0A3E1Q774</accession>
<protein>
    <submittedName>
        <fullName evidence="2">Glycosyltransferase WbuB</fullName>
    </submittedName>
</protein>
<dbReference type="Pfam" id="PF00534">
    <property type="entry name" value="Glycos_transf_1"/>
    <property type="match status" value="1"/>
</dbReference>
<comment type="caution">
    <text evidence="2">The sequence shown here is derived from an EMBL/GenBank/DDBJ whole genome shotgun (WGS) entry which is preliminary data.</text>
</comment>
<dbReference type="InterPro" id="IPR050194">
    <property type="entry name" value="Glycosyltransferase_grp1"/>
</dbReference>
<dbReference type="EMBL" id="QVID01000002">
    <property type="protein sequence ID" value="RFN57981.1"/>
    <property type="molecule type" value="Genomic_DNA"/>
</dbReference>
<name>A0A3E1Q774_9FLAO</name>
<dbReference type="PANTHER" id="PTHR45947">
    <property type="entry name" value="SULFOQUINOVOSYL TRANSFERASE SQD2"/>
    <property type="match status" value="1"/>
</dbReference>
<evidence type="ECO:0000313" key="3">
    <source>
        <dbReference type="Proteomes" id="UP000261082"/>
    </source>
</evidence>
<feature type="domain" description="Glycosyl transferase family 1" evidence="1">
    <location>
        <begin position="209"/>
        <end position="370"/>
    </location>
</feature>
<dbReference type="CDD" id="cd03794">
    <property type="entry name" value="GT4_WbuB-like"/>
    <property type="match status" value="1"/>
</dbReference>
<keyword evidence="3" id="KW-1185">Reference proteome</keyword>
<keyword evidence="2" id="KW-0808">Transferase</keyword>
<evidence type="ECO:0000259" key="1">
    <source>
        <dbReference type="Pfam" id="PF00534"/>
    </source>
</evidence>
<dbReference type="GO" id="GO:0016757">
    <property type="term" value="F:glycosyltransferase activity"/>
    <property type="evidence" value="ECO:0007669"/>
    <property type="project" value="InterPro"/>
</dbReference>
<evidence type="ECO:0000313" key="2">
    <source>
        <dbReference type="EMBL" id="RFN57981.1"/>
    </source>
</evidence>
<sequence>MRILFLTMVKINSIEDRGIYTDLLRKFRNEGHEICITTPTQRRNKENTALKELDNVSILKVKTLNLEKSSVLEKGLGQLLLEKQYLKAIKKYFKGIKFDLVLYSTPPITFSKVVKYVKQRDNAFTYLLLKDIFPQNAVDMGMIKKNGFLHRFFLKKEKNLYRLSDAIGCMSQANVDYVLNNNPEIDVAKVEINPNSIEPIQVRQSNSEKNDIRDKYKLPRNKKIFVYGGNLGVPQGVDFLIETIDKIHYDNVFFLIVGSGTQYKKMESWFTINKPLNAILLSALPKKDYDALLQSCDFGMIFLHKNFTIPNFPSRLLSYLEMKMPILVATDVHTDIGAIVERYNCGFWVEAGDTESQKSKINEMINMDEKGLRTMQENSWALLKNNYTVQVSYKAIIEKVSKNKA</sequence>
<dbReference type="OrthoDB" id="9811902at2"/>
<dbReference type="AlphaFoldDB" id="A0A3E1Q774"/>
<dbReference type="PANTHER" id="PTHR45947:SF3">
    <property type="entry name" value="SULFOQUINOVOSYL TRANSFERASE SQD2"/>
    <property type="match status" value="1"/>
</dbReference>
<dbReference type="Gene3D" id="3.40.50.2000">
    <property type="entry name" value="Glycogen Phosphorylase B"/>
    <property type="match status" value="2"/>
</dbReference>
<organism evidence="2 3">
    <name type="scientific">Marixanthomonas ophiurae</name>
    <dbReference type="NCBI Taxonomy" id="387659"/>
    <lineage>
        <taxon>Bacteria</taxon>
        <taxon>Pseudomonadati</taxon>
        <taxon>Bacteroidota</taxon>
        <taxon>Flavobacteriia</taxon>
        <taxon>Flavobacteriales</taxon>
        <taxon>Flavobacteriaceae</taxon>
        <taxon>Marixanthomonas</taxon>
    </lineage>
</organism>
<reference evidence="2 3" key="1">
    <citation type="journal article" date="2007" name="Int. J. Syst. Evol. Microbiol.">
        <title>Marixanthomonas ophiurae gen. nov., sp. nov., a marine bacterium of the family Flavobacteriaceae isolated from a deep-sea brittle star.</title>
        <authorList>
            <person name="Romanenko L.A."/>
            <person name="Uchino M."/>
            <person name="Frolova G.M."/>
            <person name="Mikhailov V.V."/>
        </authorList>
    </citation>
    <scope>NUCLEOTIDE SEQUENCE [LARGE SCALE GENOMIC DNA]</scope>
    <source>
        <strain evidence="2 3">KMM 3046</strain>
    </source>
</reference>
<dbReference type="SUPFAM" id="SSF53756">
    <property type="entry name" value="UDP-Glycosyltransferase/glycogen phosphorylase"/>
    <property type="match status" value="1"/>
</dbReference>
<dbReference type="Proteomes" id="UP000261082">
    <property type="component" value="Unassembled WGS sequence"/>
</dbReference>
<gene>
    <name evidence="2" type="ORF">DZ858_12115</name>
</gene>